<dbReference type="EMBL" id="JAFLRJ010001064">
    <property type="protein sequence ID" value="MBO0517973.1"/>
    <property type="molecule type" value="Genomic_DNA"/>
</dbReference>
<evidence type="ECO:0000313" key="1">
    <source>
        <dbReference type="EMBL" id="MBO0517973.1"/>
    </source>
</evidence>
<name>A0A939FHB8_9ACTN</name>
<reference evidence="1" key="1">
    <citation type="submission" date="2021-03" db="EMBL/GenBank/DDBJ databases">
        <title>Streptomyces poriferae sp. nov., a novel marine sponge-derived Actinobacteria species with anti-MRSA activity.</title>
        <authorList>
            <person name="Sandoval-Powers M."/>
            <person name="Kralova S."/>
            <person name="Nguyen G.-S."/>
            <person name="Fawwal D."/>
            <person name="Degnes K."/>
            <person name="Klinkenberg G."/>
            <person name="Sletta H."/>
            <person name="Wentzel A."/>
            <person name="Liles M.R."/>
        </authorList>
    </citation>
    <scope>NUCLEOTIDE SEQUENCE</scope>
    <source>
        <strain evidence="1">DSM 41794</strain>
    </source>
</reference>
<dbReference type="PANTHER" id="PTHR47691:SF3">
    <property type="entry name" value="HTH-TYPE TRANSCRIPTIONAL REGULATOR RV0890C-RELATED"/>
    <property type="match status" value="1"/>
</dbReference>
<feature type="non-terminal residue" evidence="1">
    <location>
        <position position="87"/>
    </location>
</feature>
<evidence type="ECO:0000313" key="2">
    <source>
        <dbReference type="Proteomes" id="UP000664167"/>
    </source>
</evidence>
<sequence>MSDQVPYPKGNLPAPLSAFIGRKPEIAAIGRALRREPLVTLTGVGGVGKTRLAVQAATAVRSRFPDGIWLVELAELQSDDLVARAVA</sequence>
<organism evidence="1 2">
    <name type="scientific">Streptomyces beijiangensis</name>
    <dbReference type="NCBI Taxonomy" id="163361"/>
    <lineage>
        <taxon>Bacteria</taxon>
        <taxon>Bacillati</taxon>
        <taxon>Actinomycetota</taxon>
        <taxon>Actinomycetes</taxon>
        <taxon>Kitasatosporales</taxon>
        <taxon>Streptomycetaceae</taxon>
        <taxon>Streptomyces</taxon>
    </lineage>
</organism>
<proteinExistence type="predicted"/>
<dbReference type="Gene3D" id="3.40.50.300">
    <property type="entry name" value="P-loop containing nucleotide triphosphate hydrolases"/>
    <property type="match status" value="1"/>
</dbReference>
<comment type="caution">
    <text evidence="1">The sequence shown here is derived from an EMBL/GenBank/DDBJ whole genome shotgun (WGS) entry which is preliminary data.</text>
</comment>
<protein>
    <submittedName>
        <fullName evidence="1">Regulator</fullName>
    </submittedName>
</protein>
<dbReference type="InterPro" id="IPR027417">
    <property type="entry name" value="P-loop_NTPase"/>
</dbReference>
<dbReference type="Proteomes" id="UP000664167">
    <property type="component" value="Unassembled WGS sequence"/>
</dbReference>
<gene>
    <name evidence="1" type="ORF">J0695_40555</name>
</gene>
<dbReference type="PANTHER" id="PTHR47691">
    <property type="entry name" value="REGULATOR-RELATED"/>
    <property type="match status" value="1"/>
</dbReference>
<accession>A0A939FHB8</accession>
<dbReference type="SUPFAM" id="SSF52540">
    <property type="entry name" value="P-loop containing nucleoside triphosphate hydrolases"/>
    <property type="match status" value="1"/>
</dbReference>
<keyword evidence="2" id="KW-1185">Reference proteome</keyword>
<dbReference type="AlphaFoldDB" id="A0A939FHB8"/>